<dbReference type="PANTHER" id="PTHR21368">
    <property type="entry name" value="50S RIBOSOMAL PROTEIN L9"/>
    <property type="match status" value="1"/>
</dbReference>
<dbReference type="AlphaFoldDB" id="A0A1V5SUT6"/>
<proteinExistence type="inferred from homology"/>
<dbReference type="Pfam" id="PF03948">
    <property type="entry name" value="Ribosomal_L9_C"/>
    <property type="match status" value="1"/>
</dbReference>
<accession>A0A1V5SUT6</accession>
<protein>
    <recommendedName>
        <fullName evidence="6 7">Large ribosomal subunit protein bL9</fullName>
    </recommendedName>
</protein>
<dbReference type="InterPro" id="IPR000244">
    <property type="entry name" value="Ribosomal_bL9"/>
</dbReference>
<dbReference type="InterPro" id="IPR020069">
    <property type="entry name" value="Ribosomal_bL9_C"/>
</dbReference>
<dbReference type="GO" id="GO:0006412">
    <property type="term" value="P:translation"/>
    <property type="evidence" value="ECO:0007669"/>
    <property type="project" value="UniProtKB-UniRule"/>
</dbReference>
<evidence type="ECO:0000256" key="3">
    <source>
        <dbReference type="ARBA" id="ARBA00022884"/>
    </source>
</evidence>
<reference evidence="10" key="1">
    <citation type="submission" date="2017-02" db="EMBL/GenBank/DDBJ databases">
        <title>Delving into the versatile metabolic prowess of the omnipresent phylum Bacteroidetes.</title>
        <authorList>
            <person name="Nobu M.K."/>
            <person name="Mei R."/>
            <person name="Narihiro T."/>
            <person name="Kuroda K."/>
            <person name="Liu W.-T."/>
        </authorList>
    </citation>
    <scope>NUCLEOTIDE SEQUENCE</scope>
    <source>
        <strain evidence="10">ADurb.Bin276</strain>
    </source>
</reference>
<keyword evidence="4 7" id="KW-0689">Ribosomal protein</keyword>
<name>A0A1V5SUT6_9BACT</name>
<keyword evidence="5 7" id="KW-0687">Ribonucleoprotein</keyword>
<dbReference type="Gene3D" id="3.40.5.10">
    <property type="entry name" value="Ribosomal protein L9, N-terminal domain"/>
    <property type="match status" value="1"/>
</dbReference>
<comment type="function">
    <text evidence="7">Binds to the 23S rRNA.</text>
</comment>
<evidence type="ECO:0000256" key="1">
    <source>
        <dbReference type="ARBA" id="ARBA00010605"/>
    </source>
</evidence>
<dbReference type="InterPro" id="IPR020070">
    <property type="entry name" value="Ribosomal_bL9_N"/>
</dbReference>
<dbReference type="SUPFAM" id="SSF55653">
    <property type="entry name" value="Ribosomal protein L9 C-domain"/>
    <property type="match status" value="1"/>
</dbReference>
<evidence type="ECO:0000256" key="4">
    <source>
        <dbReference type="ARBA" id="ARBA00022980"/>
    </source>
</evidence>
<evidence type="ECO:0000256" key="5">
    <source>
        <dbReference type="ARBA" id="ARBA00023274"/>
    </source>
</evidence>
<comment type="caution">
    <text evidence="10">The sequence shown here is derived from an EMBL/GenBank/DDBJ whole genome shotgun (WGS) entry which is preliminary data.</text>
</comment>
<dbReference type="Proteomes" id="UP000485569">
    <property type="component" value="Unassembled WGS sequence"/>
</dbReference>
<dbReference type="InterPro" id="IPR020594">
    <property type="entry name" value="Ribosomal_bL9_bac/chp"/>
</dbReference>
<dbReference type="HAMAP" id="MF_00503">
    <property type="entry name" value="Ribosomal_bL9"/>
    <property type="match status" value="1"/>
</dbReference>
<evidence type="ECO:0000256" key="6">
    <source>
        <dbReference type="ARBA" id="ARBA00035292"/>
    </source>
</evidence>
<evidence type="ECO:0000313" key="10">
    <source>
        <dbReference type="EMBL" id="OQA58013.1"/>
    </source>
</evidence>
<dbReference type="InterPro" id="IPR036791">
    <property type="entry name" value="Ribosomal_bL9_C_sf"/>
</dbReference>
<evidence type="ECO:0000259" key="9">
    <source>
        <dbReference type="PROSITE" id="PS00651"/>
    </source>
</evidence>
<evidence type="ECO:0000256" key="8">
    <source>
        <dbReference type="SAM" id="Coils"/>
    </source>
</evidence>
<comment type="similarity">
    <text evidence="1 7">Belongs to the bacterial ribosomal protein bL9 family.</text>
</comment>
<sequence length="162" mass="18384">MQLILLQKVENLGDEGDVIEVKEGYARNYLLPKKLAIKATKGSLTQIDILKRKKKQREEKELDAIRQLQKKVDGLRLEFNRKAGEKGKLYGSVTSKEIADKIGEILELELDRKFIDLPEPIKDLGETEVKLHFGKGIYGSVQVQIIPEESVQPDVSKEVKES</sequence>
<evidence type="ECO:0000256" key="2">
    <source>
        <dbReference type="ARBA" id="ARBA00022730"/>
    </source>
</evidence>
<dbReference type="GO" id="GO:0003735">
    <property type="term" value="F:structural constituent of ribosome"/>
    <property type="evidence" value="ECO:0007669"/>
    <property type="project" value="InterPro"/>
</dbReference>
<dbReference type="PROSITE" id="PS00651">
    <property type="entry name" value="RIBOSOMAL_L9"/>
    <property type="match status" value="1"/>
</dbReference>
<organism evidence="10">
    <name type="scientific">Candidatus Atribacter allofermentans</name>
    <dbReference type="NCBI Taxonomy" id="1852833"/>
    <lineage>
        <taxon>Bacteria</taxon>
        <taxon>Pseudomonadati</taxon>
        <taxon>Atribacterota</taxon>
        <taxon>Atribacteria</taxon>
        <taxon>Atribacterales</taxon>
        <taxon>Atribacteraceae</taxon>
        <taxon>Atribacter</taxon>
    </lineage>
</organism>
<dbReference type="InterPro" id="IPR036935">
    <property type="entry name" value="Ribosomal_bL9_N_sf"/>
</dbReference>
<dbReference type="InterPro" id="IPR009027">
    <property type="entry name" value="Ribosomal_bL9/RNase_H1_N"/>
</dbReference>
<dbReference type="FunFam" id="3.40.5.10:FF:000003">
    <property type="entry name" value="50S ribosomal protein L9"/>
    <property type="match status" value="1"/>
</dbReference>
<dbReference type="EMBL" id="MWBQ01000084">
    <property type="protein sequence ID" value="OQA58013.1"/>
    <property type="molecule type" value="Genomic_DNA"/>
</dbReference>
<keyword evidence="3 7" id="KW-0694">RNA-binding</keyword>
<evidence type="ECO:0000256" key="7">
    <source>
        <dbReference type="HAMAP-Rule" id="MF_00503"/>
    </source>
</evidence>
<gene>
    <name evidence="7 10" type="primary">rplI</name>
    <name evidence="10" type="ORF">BWY41_01190</name>
</gene>
<dbReference type="GO" id="GO:1990904">
    <property type="term" value="C:ribonucleoprotein complex"/>
    <property type="evidence" value="ECO:0007669"/>
    <property type="project" value="UniProtKB-KW"/>
</dbReference>
<dbReference type="NCBIfam" id="TIGR00158">
    <property type="entry name" value="L9"/>
    <property type="match status" value="1"/>
</dbReference>
<dbReference type="SUPFAM" id="SSF55658">
    <property type="entry name" value="L9 N-domain-like"/>
    <property type="match status" value="1"/>
</dbReference>
<keyword evidence="8" id="KW-0175">Coiled coil</keyword>
<dbReference type="GO" id="GO:0019843">
    <property type="term" value="F:rRNA binding"/>
    <property type="evidence" value="ECO:0007669"/>
    <property type="project" value="UniProtKB-UniRule"/>
</dbReference>
<feature type="coiled-coil region" evidence="8">
    <location>
        <begin position="51"/>
        <end position="85"/>
    </location>
</feature>
<keyword evidence="2 7" id="KW-0699">rRNA-binding</keyword>
<dbReference type="Gene3D" id="3.10.430.100">
    <property type="entry name" value="Ribosomal protein L9, C-terminal domain"/>
    <property type="match status" value="1"/>
</dbReference>
<dbReference type="GO" id="GO:0005840">
    <property type="term" value="C:ribosome"/>
    <property type="evidence" value="ECO:0007669"/>
    <property type="project" value="UniProtKB-KW"/>
</dbReference>
<dbReference type="Pfam" id="PF01281">
    <property type="entry name" value="Ribosomal_L9_N"/>
    <property type="match status" value="1"/>
</dbReference>
<feature type="domain" description="Ribosomal protein L9" evidence="9">
    <location>
        <begin position="13"/>
        <end position="40"/>
    </location>
</feature>